<keyword evidence="1" id="KW-0547">Nucleotide-binding</keyword>
<reference evidence="4" key="1">
    <citation type="submission" date="2021-06" db="EMBL/GenBank/DDBJ databases">
        <title>Parelaphostrongylus tenuis whole genome reference sequence.</title>
        <authorList>
            <person name="Garwood T.J."/>
            <person name="Larsen P.A."/>
            <person name="Fountain-Jones N.M."/>
            <person name="Garbe J.R."/>
            <person name="Macchietto M.G."/>
            <person name="Kania S.A."/>
            <person name="Gerhold R.W."/>
            <person name="Richards J.E."/>
            <person name="Wolf T.M."/>
        </authorList>
    </citation>
    <scope>NUCLEOTIDE SEQUENCE</scope>
    <source>
        <strain evidence="4">MNPRO001-30</strain>
        <tissue evidence="4">Meninges</tissue>
    </source>
</reference>
<dbReference type="GO" id="GO:0005886">
    <property type="term" value="C:plasma membrane"/>
    <property type="evidence" value="ECO:0007669"/>
    <property type="project" value="TreeGrafter"/>
</dbReference>
<dbReference type="GO" id="GO:0004016">
    <property type="term" value="F:adenylate cyclase activity"/>
    <property type="evidence" value="ECO:0007669"/>
    <property type="project" value="TreeGrafter"/>
</dbReference>
<comment type="caution">
    <text evidence="4">The sequence shown here is derived from an EMBL/GenBank/DDBJ whole genome shotgun (WGS) entry which is preliminary data.</text>
</comment>
<feature type="region of interest" description="Disordered" evidence="3">
    <location>
        <begin position="136"/>
        <end position="193"/>
    </location>
</feature>
<gene>
    <name evidence="4" type="primary">NPR2_3</name>
    <name evidence="4" type="ORF">KIN20_014428</name>
</gene>
<evidence type="ECO:0000313" key="4">
    <source>
        <dbReference type="EMBL" id="KAJ1356688.1"/>
    </source>
</evidence>
<dbReference type="GO" id="GO:0000166">
    <property type="term" value="F:nucleotide binding"/>
    <property type="evidence" value="ECO:0007669"/>
    <property type="project" value="UniProtKB-KW"/>
</dbReference>
<proteinExistence type="predicted"/>
<accession>A0AAD5MID5</accession>
<sequence length="193" mass="21287">MIKRGGNAPIRLDLSSDGEVNSALYSLFVVLWHINILSHLQLHLIRDYWSERPTDRPTADTLCGLQETMNTEKKANLMDQIFSMLEDYTNTLELDVEESTELQVENKKADILLREMLLSQVADRLMLNQAVESESFDSVTRASGIAEVRGPQTENGPNGEGGTQLPSTSTVSSIAGHHPSGRLTSTGPPHLKS</sequence>
<evidence type="ECO:0000256" key="1">
    <source>
        <dbReference type="ARBA" id="ARBA00022741"/>
    </source>
</evidence>
<dbReference type="PANTHER" id="PTHR11920">
    <property type="entry name" value="GUANYLYL CYCLASE"/>
    <property type="match status" value="1"/>
</dbReference>
<protein>
    <submittedName>
        <fullName evidence="4">Nitrogen permease regulator 2</fullName>
    </submittedName>
</protein>
<keyword evidence="5" id="KW-1185">Reference proteome</keyword>
<dbReference type="GO" id="GO:0007168">
    <property type="term" value="P:receptor guanylyl cyclase signaling pathway"/>
    <property type="evidence" value="ECO:0007669"/>
    <property type="project" value="TreeGrafter"/>
</dbReference>
<evidence type="ECO:0000313" key="5">
    <source>
        <dbReference type="Proteomes" id="UP001196413"/>
    </source>
</evidence>
<organism evidence="4 5">
    <name type="scientific">Parelaphostrongylus tenuis</name>
    <name type="common">Meningeal worm</name>
    <dbReference type="NCBI Taxonomy" id="148309"/>
    <lineage>
        <taxon>Eukaryota</taxon>
        <taxon>Metazoa</taxon>
        <taxon>Ecdysozoa</taxon>
        <taxon>Nematoda</taxon>
        <taxon>Chromadorea</taxon>
        <taxon>Rhabditida</taxon>
        <taxon>Rhabditina</taxon>
        <taxon>Rhabditomorpha</taxon>
        <taxon>Strongyloidea</taxon>
        <taxon>Metastrongylidae</taxon>
        <taxon>Parelaphostrongylus</taxon>
    </lineage>
</organism>
<evidence type="ECO:0000256" key="3">
    <source>
        <dbReference type="SAM" id="MobiDB-lite"/>
    </source>
</evidence>
<name>A0AAD5MID5_PARTN</name>
<dbReference type="Gene3D" id="6.10.250.780">
    <property type="match status" value="1"/>
</dbReference>
<dbReference type="GO" id="GO:0001653">
    <property type="term" value="F:peptide receptor activity"/>
    <property type="evidence" value="ECO:0007669"/>
    <property type="project" value="TreeGrafter"/>
</dbReference>
<dbReference type="AlphaFoldDB" id="A0AAD5MID5"/>
<dbReference type="InterPro" id="IPR050401">
    <property type="entry name" value="Cyclic_nucleotide_synthase"/>
</dbReference>
<keyword evidence="2" id="KW-0456">Lyase</keyword>
<dbReference type="GO" id="GO:0004383">
    <property type="term" value="F:guanylate cyclase activity"/>
    <property type="evidence" value="ECO:0007669"/>
    <property type="project" value="TreeGrafter"/>
</dbReference>
<feature type="compositionally biased region" description="Polar residues" evidence="3">
    <location>
        <begin position="164"/>
        <end position="173"/>
    </location>
</feature>
<dbReference type="PANTHER" id="PTHR11920:SF495">
    <property type="entry name" value="RECEPTOR-TYPE GUANYLATE CYCLASE GCY-7"/>
    <property type="match status" value="1"/>
</dbReference>
<dbReference type="Proteomes" id="UP001196413">
    <property type="component" value="Unassembled WGS sequence"/>
</dbReference>
<dbReference type="EMBL" id="JAHQIW010002865">
    <property type="protein sequence ID" value="KAJ1356688.1"/>
    <property type="molecule type" value="Genomic_DNA"/>
</dbReference>
<evidence type="ECO:0000256" key="2">
    <source>
        <dbReference type="ARBA" id="ARBA00023239"/>
    </source>
</evidence>